<dbReference type="Proteomes" id="UP000437748">
    <property type="component" value="Unassembled WGS sequence"/>
</dbReference>
<gene>
    <name evidence="1" type="ORF">GCL60_03670</name>
</gene>
<keyword evidence="2" id="KW-1185">Reference proteome</keyword>
<protein>
    <submittedName>
        <fullName evidence="1">Uncharacterized protein</fullName>
    </submittedName>
</protein>
<dbReference type="AlphaFoldDB" id="A0A6N6W029"/>
<sequence length="153" mass="18292">MKILFMRIILTIILFYAGLCHASIKQNISFQNEIRVKENKDFILSTSVYCNNFFVESNQEYNNFLMKSKYFDKKNCKIIINGIIYYDYHSCSQYILSPKKEELEISFNERKNNKLKEYSYFDDQNNLKSILVLANIDQFHKIKLKLYSCLNSL</sequence>
<comment type="caution">
    <text evidence="1">The sequence shown here is derived from an EMBL/GenBank/DDBJ whole genome shotgun (WGS) entry which is preliminary data.</text>
</comment>
<evidence type="ECO:0000313" key="2">
    <source>
        <dbReference type="Proteomes" id="UP000437748"/>
    </source>
</evidence>
<accession>A0A6N6W029</accession>
<name>A0A6N6W029_9BACT</name>
<organism evidence="1 2">
    <name type="scientific">Silvanigrella paludirubra</name>
    <dbReference type="NCBI Taxonomy" id="2499159"/>
    <lineage>
        <taxon>Bacteria</taxon>
        <taxon>Pseudomonadati</taxon>
        <taxon>Bdellovibrionota</taxon>
        <taxon>Oligoflexia</taxon>
        <taxon>Silvanigrellales</taxon>
        <taxon>Silvanigrellaceae</taxon>
        <taxon>Silvanigrella</taxon>
    </lineage>
</organism>
<reference evidence="1 2" key="1">
    <citation type="submission" date="2019-10" db="EMBL/GenBank/DDBJ databases">
        <title>New species of Slilvanegrellaceae.</title>
        <authorList>
            <person name="Pitt A."/>
            <person name="Hahn M.W."/>
        </authorList>
    </citation>
    <scope>NUCLEOTIDE SEQUENCE [LARGE SCALE GENOMIC DNA]</scope>
    <source>
        <strain evidence="1 2">SP-Ram-0.45-NSY-1</strain>
    </source>
</reference>
<proteinExistence type="predicted"/>
<dbReference type="EMBL" id="WFLM01000001">
    <property type="protein sequence ID" value="KAB8041046.1"/>
    <property type="molecule type" value="Genomic_DNA"/>
</dbReference>
<evidence type="ECO:0000313" key="1">
    <source>
        <dbReference type="EMBL" id="KAB8041046.1"/>
    </source>
</evidence>
<dbReference type="RefSeq" id="WP_153418569.1">
    <property type="nucleotide sequence ID" value="NZ_WFLM01000001.1"/>
</dbReference>